<comment type="caution">
    <text evidence="2">The sequence shown here is derived from an EMBL/GenBank/DDBJ whole genome shotgun (WGS) entry which is preliminary data.</text>
</comment>
<evidence type="ECO:0000256" key="1">
    <source>
        <dbReference type="SAM" id="MobiDB-lite"/>
    </source>
</evidence>
<dbReference type="Proteomes" id="UP000674143">
    <property type="component" value="Unassembled WGS sequence"/>
</dbReference>
<sequence>MHSPFSFDSADSEALRFLANVGRYSMTRGDSDNASGKTHITLPYELEVSLHMSFTSETGDDTSSDAPAVSAESVAIPDCASTRCNTPDATTAVTAALPHLSEVPSLHSFGFDISPLYRLSAKDVALRARIAVNAKLLLHALTGYEADDIIDLLYVNEAWFSTEVLIYALCLVNRLTFRYPSWYAPRAEEDCGHASMPDSPAHGSVRPIVQNSHHVLSHVCSSTSSDASHVDNDDEIRVGEGPPELTEHSHTSGTSSLGDVFNRHNTRRRIVALLLIAGKFHGDVVYKTSSLATALNKFRDEKSVAAALAASTATTSLNSLASRPLPRIAPAHLGQCEKRLFQELGCTVFVHREEYQHCEDIVFRGV</sequence>
<dbReference type="EMBL" id="JAFHLR010000032">
    <property type="protein sequence ID" value="KAG5470216.1"/>
    <property type="molecule type" value="Genomic_DNA"/>
</dbReference>
<reference evidence="3" key="1">
    <citation type="journal article" date="2021" name="Microbiol. Resour. Announc.">
        <title>LGAAP: Leishmaniinae Genome Assembly and Annotation Pipeline.</title>
        <authorList>
            <person name="Almutairi H."/>
            <person name="Urbaniak M.D."/>
            <person name="Bates M.D."/>
            <person name="Jariyapan N."/>
            <person name="Kwakye-Nuako G."/>
            <person name="Thomaz-Soccol V."/>
            <person name="Al-Salem W.S."/>
            <person name="Dillon R.J."/>
            <person name="Bates P.A."/>
            <person name="Gatherer D."/>
        </authorList>
    </citation>
    <scope>NUCLEOTIDE SEQUENCE [LARGE SCALE GENOMIC DNA]</scope>
</reference>
<dbReference type="KEGG" id="loi:92358864"/>
<dbReference type="RefSeq" id="XP_067060482.1">
    <property type="nucleotide sequence ID" value="XM_067204930.1"/>
</dbReference>
<evidence type="ECO:0000313" key="2">
    <source>
        <dbReference type="EMBL" id="KAG5470216.1"/>
    </source>
</evidence>
<organism evidence="2 3">
    <name type="scientific">Leishmania orientalis</name>
    <dbReference type="NCBI Taxonomy" id="2249476"/>
    <lineage>
        <taxon>Eukaryota</taxon>
        <taxon>Discoba</taxon>
        <taxon>Euglenozoa</taxon>
        <taxon>Kinetoplastea</taxon>
        <taxon>Metakinetoplastina</taxon>
        <taxon>Trypanosomatida</taxon>
        <taxon>Trypanosomatidae</taxon>
        <taxon>Leishmaniinae</taxon>
        <taxon>Leishmania</taxon>
    </lineage>
</organism>
<feature type="region of interest" description="Disordered" evidence="1">
    <location>
        <begin position="222"/>
        <end position="259"/>
    </location>
</feature>
<feature type="compositionally biased region" description="Basic and acidic residues" evidence="1">
    <location>
        <begin position="228"/>
        <end position="238"/>
    </location>
</feature>
<dbReference type="GeneID" id="92358864"/>
<proteinExistence type="predicted"/>
<keyword evidence="3" id="KW-1185">Reference proteome</keyword>
<gene>
    <name evidence="2" type="ORF">LSCM4_02910</name>
</gene>
<dbReference type="AlphaFoldDB" id="A0A836H3J6"/>
<name>A0A836H3J6_9TRYP</name>
<protein>
    <submittedName>
        <fullName evidence="2">Uncharacterized protein</fullName>
    </submittedName>
</protein>
<evidence type="ECO:0000313" key="3">
    <source>
        <dbReference type="Proteomes" id="UP000674143"/>
    </source>
</evidence>
<reference evidence="3" key="2">
    <citation type="journal article" date="2021" name="Sci. Data">
        <title>Chromosome-scale genome sequencing, assembly and annotation of six genomes from subfamily Leishmaniinae.</title>
        <authorList>
            <person name="Almutairi H."/>
            <person name="Urbaniak M.D."/>
            <person name="Bates M.D."/>
            <person name="Jariyapan N."/>
            <person name="Kwakye-Nuako G."/>
            <person name="Thomaz Soccol V."/>
            <person name="Al-Salem W.S."/>
            <person name="Dillon R.J."/>
            <person name="Bates P.A."/>
            <person name="Gatherer D."/>
        </authorList>
    </citation>
    <scope>NUCLEOTIDE SEQUENCE [LARGE SCALE GENOMIC DNA]</scope>
</reference>
<accession>A0A836H3J6</accession>